<reference evidence="1 2" key="1">
    <citation type="submission" date="2018-08" db="EMBL/GenBank/DDBJ databases">
        <title>A genome reference for cultivated species of the human gut microbiota.</title>
        <authorList>
            <person name="Zou Y."/>
            <person name="Xue W."/>
            <person name="Luo G."/>
        </authorList>
    </citation>
    <scope>NUCLEOTIDE SEQUENCE [LARGE SCALE GENOMIC DNA]</scope>
    <source>
        <strain evidence="1 2">TF05-5AC</strain>
    </source>
</reference>
<protein>
    <submittedName>
        <fullName evidence="1">Uncharacterized protein</fullName>
    </submittedName>
</protein>
<dbReference type="AlphaFoldDB" id="A0A3E3I349"/>
<gene>
    <name evidence="1" type="ORF">DXC51_14600</name>
</gene>
<proteinExistence type="predicted"/>
<dbReference type="Proteomes" id="UP000260812">
    <property type="component" value="Unassembled WGS sequence"/>
</dbReference>
<name>A0A3E3I349_9FIRM</name>
<sequence length="193" mass="22371">MQTPVSGLICFKMSNDILSLQLQEYKRRGQFSSESDLQNRTQHEENNYEDIDWNVINILSDNELSTLSIKLSKSKRSEKDWTIIKELLKGKEMFTFVANSNVPWISSIEGIALEKEALLVYTNKTDLQIHLEELYISGDIPTEVNIKSYLFEDILQIAKKHNTIVLFDITNNKDRRYMSYIPSENVIKAGFLV</sequence>
<evidence type="ECO:0000313" key="2">
    <source>
        <dbReference type="Proteomes" id="UP000260812"/>
    </source>
</evidence>
<comment type="caution">
    <text evidence="1">The sequence shown here is derived from an EMBL/GenBank/DDBJ whole genome shotgun (WGS) entry which is preliminary data.</text>
</comment>
<keyword evidence="2" id="KW-1185">Reference proteome</keyword>
<organism evidence="1 2">
    <name type="scientific">Eisenbergiella massiliensis</name>
    <dbReference type="NCBI Taxonomy" id="1720294"/>
    <lineage>
        <taxon>Bacteria</taxon>
        <taxon>Bacillati</taxon>
        <taxon>Bacillota</taxon>
        <taxon>Clostridia</taxon>
        <taxon>Lachnospirales</taxon>
        <taxon>Lachnospiraceae</taxon>
        <taxon>Eisenbergiella</taxon>
    </lineage>
</organism>
<evidence type="ECO:0000313" key="1">
    <source>
        <dbReference type="EMBL" id="RGE59201.1"/>
    </source>
</evidence>
<dbReference type="EMBL" id="QVLV01000009">
    <property type="protein sequence ID" value="RGE59201.1"/>
    <property type="molecule type" value="Genomic_DNA"/>
</dbReference>
<accession>A0A3E3I349</accession>